<dbReference type="Pfam" id="PF00211">
    <property type="entry name" value="Guanylate_cyc"/>
    <property type="match status" value="1"/>
</dbReference>
<dbReference type="PROSITE" id="PS50125">
    <property type="entry name" value="GUANYLATE_CYCLASE_2"/>
    <property type="match status" value="1"/>
</dbReference>
<dbReference type="GO" id="GO:0005886">
    <property type="term" value="C:plasma membrane"/>
    <property type="evidence" value="ECO:0007669"/>
    <property type="project" value="TreeGrafter"/>
</dbReference>
<dbReference type="InterPro" id="IPR050401">
    <property type="entry name" value="Cyclic_nucleotide_synthase"/>
</dbReference>
<evidence type="ECO:0000256" key="4">
    <source>
        <dbReference type="ARBA" id="ARBA00022741"/>
    </source>
</evidence>
<keyword evidence="4" id="KW-0547">Nucleotide-binding</keyword>
<keyword evidence="6" id="KW-0472">Membrane</keyword>
<keyword evidence="8" id="KW-0456">Lyase</keyword>
<gene>
    <name evidence="11" type="ORF">EVEC_LOCUS9381</name>
</gene>
<accession>A0A0N4VGT5</accession>
<keyword evidence="9" id="KW-0175">Coiled coil</keyword>
<evidence type="ECO:0000313" key="11">
    <source>
        <dbReference type="EMBL" id="VDD94630.1"/>
    </source>
</evidence>
<evidence type="ECO:0000256" key="3">
    <source>
        <dbReference type="ARBA" id="ARBA00022692"/>
    </source>
</evidence>
<comment type="subcellular location">
    <subcellularLocation>
        <location evidence="2">Membrane</location>
    </subcellularLocation>
</comment>
<comment type="catalytic activity">
    <reaction evidence="1">
        <text>GTP = 3',5'-cyclic GMP + diphosphate</text>
        <dbReference type="Rhea" id="RHEA:13665"/>
        <dbReference type="ChEBI" id="CHEBI:33019"/>
        <dbReference type="ChEBI" id="CHEBI:37565"/>
        <dbReference type="ChEBI" id="CHEBI:57746"/>
        <dbReference type="EC" id="4.6.1.2"/>
    </reaction>
</comment>
<dbReference type="GO" id="GO:0004383">
    <property type="term" value="F:guanylate cyclase activity"/>
    <property type="evidence" value="ECO:0007669"/>
    <property type="project" value="UniProtKB-EC"/>
</dbReference>
<dbReference type="GO" id="GO:0001653">
    <property type="term" value="F:peptide receptor activity"/>
    <property type="evidence" value="ECO:0007669"/>
    <property type="project" value="TreeGrafter"/>
</dbReference>
<feature type="domain" description="Guanylate cyclase" evidence="10">
    <location>
        <begin position="39"/>
        <end position="171"/>
    </location>
</feature>
<evidence type="ECO:0000313" key="13">
    <source>
        <dbReference type="WBParaSite" id="EVEC_0001001701-mRNA-1"/>
    </source>
</evidence>
<keyword evidence="12" id="KW-1185">Reference proteome</keyword>
<dbReference type="WBParaSite" id="EVEC_0001001701-mRNA-1">
    <property type="protein sequence ID" value="EVEC_0001001701-mRNA-1"/>
    <property type="gene ID" value="EVEC_0001001701"/>
</dbReference>
<dbReference type="SMART" id="SM00044">
    <property type="entry name" value="CYCc"/>
    <property type="match status" value="1"/>
</dbReference>
<dbReference type="EMBL" id="UXUI01010003">
    <property type="protein sequence ID" value="VDD94630.1"/>
    <property type="molecule type" value="Genomic_DNA"/>
</dbReference>
<sequence length="208" mass="23326">MDHMLTQMEEYAKNLEEEVEKKRREANEEREKIASLLDRILPKQIVETLKTGVEMEPESFNEVSLLYLNIVSFTSITSKCLPLQVNTVGDSYLCASGIPVRNGHEHGHEIATLALDIVKNFKNFKSKLLSEQNFQLRIGVHTGPVVAGLTGKSMPRYNVLGDSVKIVRQLECSGKPGKIHLSSDANRFLTEVLSGYETIPRGEMLIKV</sequence>
<dbReference type="GO" id="GO:0004016">
    <property type="term" value="F:adenylate cyclase activity"/>
    <property type="evidence" value="ECO:0007669"/>
    <property type="project" value="TreeGrafter"/>
</dbReference>
<organism evidence="13">
    <name type="scientific">Enterobius vermicularis</name>
    <name type="common">Human pinworm</name>
    <dbReference type="NCBI Taxonomy" id="51028"/>
    <lineage>
        <taxon>Eukaryota</taxon>
        <taxon>Metazoa</taxon>
        <taxon>Ecdysozoa</taxon>
        <taxon>Nematoda</taxon>
        <taxon>Chromadorea</taxon>
        <taxon>Rhabditida</taxon>
        <taxon>Spirurina</taxon>
        <taxon>Oxyuridomorpha</taxon>
        <taxon>Oxyuroidea</taxon>
        <taxon>Oxyuridae</taxon>
        <taxon>Enterobius</taxon>
    </lineage>
</organism>
<dbReference type="AlphaFoldDB" id="A0A0N4VGT5"/>
<dbReference type="InterPro" id="IPR029787">
    <property type="entry name" value="Nucleotide_cyclase"/>
</dbReference>
<dbReference type="GO" id="GO:0035556">
    <property type="term" value="P:intracellular signal transduction"/>
    <property type="evidence" value="ECO:0007669"/>
    <property type="project" value="InterPro"/>
</dbReference>
<dbReference type="GO" id="GO:0000166">
    <property type="term" value="F:nucleotide binding"/>
    <property type="evidence" value="ECO:0007669"/>
    <property type="project" value="UniProtKB-KW"/>
</dbReference>
<name>A0A0N4VGT5_ENTVE</name>
<evidence type="ECO:0000256" key="9">
    <source>
        <dbReference type="SAM" id="Coils"/>
    </source>
</evidence>
<evidence type="ECO:0000256" key="7">
    <source>
        <dbReference type="ARBA" id="ARBA00023180"/>
    </source>
</evidence>
<reference evidence="11 12" key="2">
    <citation type="submission" date="2018-10" db="EMBL/GenBank/DDBJ databases">
        <authorList>
            <consortium name="Pathogen Informatics"/>
        </authorList>
    </citation>
    <scope>NUCLEOTIDE SEQUENCE [LARGE SCALE GENOMIC DNA]</scope>
</reference>
<evidence type="ECO:0000256" key="8">
    <source>
        <dbReference type="ARBA" id="ARBA00023239"/>
    </source>
</evidence>
<feature type="coiled-coil region" evidence="9">
    <location>
        <begin position="1"/>
        <end position="39"/>
    </location>
</feature>
<evidence type="ECO:0000259" key="10">
    <source>
        <dbReference type="PROSITE" id="PS50125"/>
    </source>
</evidence>
<evidence type="ECO:0000256" key="2">
    <source>
        <dbReference type="ARBA" id="ARBA00004370"/>
    </source>
</evidence>
<reference evidence="13" key="1">
    <citation type="submission" date="2017-02" db="UniProtKB">
        <authorList>
            <consortium name="WormBaseParasite"/>
        </authorList>
    </citation>
    <scope>IDENTIFICATION</scope>
</reference>
<dbReference type="PANTHER" id="PTHR11920:SF501">
    <property type="entry name" value="GUANYLATE CYCLASE 32E"/>
    <property type="match status" value="1"/>
</dbReference>
<dbReference type="OrthoDB" id="60033at2759"/>
<dbReference type="SUPFAM" id="SSF55073">
    <property type="entry name" value="Nucleotide cyclase"/>
    <property type="match status" value="1"/>
</dbReference>
<dbReference type="GO" id="GO:0007168">
    <property type="term" value="P:receptor guanylyl cyclase signaling pathway"/>
    <property type="evidence" value="ECO:0007669"/>
    <property type="project" value="TreeGrafter"/>
</dbReference>
<evidence type="ECO:0000256" key="6">
    <source>
        <dbReference type="ARBA" id="ARBA00023136"/>
    </source>
</evidence>
<keyword evidence="5" id="KW-1133">Transmembrane helix</keyword>
<dbReference type="PANTHER" id="PTHR11920">
    <property type="entry name" value="GUANYLYL CYCLASE"/>
    <property type="match status" value="1"/>
</dbReference>
<proteinExistence type="predicted"/>
<dbReference type="CDD" id="cd07302">
    <property type="entry name" value="CHD"/>
    <property type="match status" value="1"/>
</dbReference>
<dbReference type="STRING" id="51028.A0A0N4VGT5"/>
<evidence type="ECO:0000256" key="5">
    <source>
        <dbReference type="ARBA" id="ARBA00022989"/>
    </source>
</evidence>
<evidence type="ECO:0000313" key="12">
    <source>
        <dbReference type="Proteomes" id="UP000274131"/>
    </source>
</evidence>
<dbReference type="Gene3D" id="3.30.70.1230">
    <property type="entry name" value="Nucleotide cyclase"/>
    <property type="match status" value="2"/>
</dbReference>
<dbReference type="Proteomes" id="UP000274131">
    <property type="component" value="Unassembled WGS sequence"/>
</dbReference>
<evidence type="ECO:0000256" key="1">
    <source>
        <dbReference type="ARBA" id="ARBA00001436"/>
    </source>
</evidence>
<keyword evidence="7" id="KW-0325">Glycoprotein</keyword>
<keyword evidence="3" id="KW-0812">Transmembrane</keyword>
<dbReference type="InterPro" id="IPR001054">
    <property type="entry name" value="A/G_cyclase"/>
</dbReference>
<protein>
    <submittedName>
        <fullName evidence="13">Guanylate cyclase domain-containing protein</fullName>
    </submittedName>
</protein>